<organism evidence="1 2">
    <name type="scientific">Treponema ruminis</name>
    <dbReference type="NCBI Taxonomy" id="744515"/>
    <lineage>
        <taxon>Bacteria</taxon>
        <taxon>Pseudomonadati</taxon>
        <taxon>Spirochaetota</taxon>
        <taxon>Spirochaetia</taxon>
        <taxon>Spirochaetales</taxon>
        <taxon>Treponemataceae</taxon>
        <taxon>Treponema</taxon>
    </lineage>
</organism>
<gene>
    <name evidence="1" type="ORF">HNP76_002862</name>
</gene>
<dbReference type="Proteomes" id="UP000518887">
    <property type="component" value="Unassembled WGS sequence"/>
</dbReference>
<comment type="caution">
    <text evidence="1">The sequence shown here is derived from an EMBL/GenBank/DDBJ whole genome shotgun (WGS) entry which is preliminary data.</text>
</comment>
<evidence type="ECO:0000313" key="1">
    <source>
        <dbReference type="EMBL" id="MBB5227462.1"/>
    </source>
</evidence>
<name>A0A7W8LNF8_9SPIR</name>
<evidence type="ECO:0000313" key="2">
    <source>
        <dbReference type="Proteomes" id="UP000518887"/>
    </source>
</evidence>
<keyword evidence="2" id="KW-1185">Reference proteome</keyword>
<dbReference type="AlphaFoldDB" id="A0A7W8LNF8"/>
<reference evidence="1 2" key="1">
    <citation type="submission" date="2020-08" db="EMBL/GenBank/DDBJ databases">
        <title>Genomic Encyclopedia of Type Strains, Phase IV (KMG-IV): sequencing the most valuable type-strain genomes for metagenomic binning, comparative biology and taxonomic classification.</title>
        <authorList>
            <person name="Goeker M."/>
        </authorList>
    </citation>
    <scope>NUCLEOTIDE SEQUENCE [LARGE SCALE GENOMIC DNA]</scope>
    <source>
        <strain evidence="1 2">DSM 103462</strain>
    </source>
</reference>
<accession>A0A7W8LNF8</accession>
<sequence>MKIFFGFFNPFFLCVLDKGYNSTEGLAKGAQQASISNAKNLLKLGVTPETIAQGCSLPLDQVLALKDELKTES</sequence>
<protein>
    <submittedName>
        <fullName evidence="1">Uncharacterized protein</fullName>
    </submittedName>
</protein>
<dbReference type="RefSeq" id="WP_184661731.1">
    <property type="nucleotide sequence ID" value="NZ_CP031518.1"/>
</dbReference>
<proteinExistence type="predicted"/>
<dbReference type="EMBL" id="JACHFQ010000013">
    <property type="protein sequence ID" value="MBB5227462.1"/>
    <property type="molecule type" value="Genomic_DNA"/>
</dbReference>